<name>A0A645J3H4_9ZZZZ</name>
<proteinExistence type="predicted"/>
<organism evidence="1">
    <name type="scientific">bioreactor metagenome</name>
    <dbReference type="NCBI Taxonomy" id="1076179"/>
    <lineage>
        <taxon>unclassified sequences</taxon>
        <taxon>metagenomes</taxon>
        <taxon>ecological metagenomes</taxon>
    </lineage>
</organism>
<sequence length="118" mass="13471">METCCSRFMDEFDVVSINMAKNQLLALNVQKLSGQCGKLMCCLKFEDEAYKELRQGLPKLNAQVEYEGNTYRVTSMNVISKQAKLENRESVQFITLDELITKAKVKKVEQNQPKKGAE</sequence>
<gene>
    <name evidence="1" type="ORF">SDC9_202723</name>
</gene>
<accession>A0A645J3H4</accession>
<protein>
    <recommendedName>
        <fullName evidence="2">PSP1 C-terminal domain-containing protein</fullName>
    </recommendedName>
</protein>
<comment type="caution">
    <text evidence="1">The sequence shown here is derived from an EMBL/GenBank/DDBJ whole genome shotgun (WGS) entry which is preliminary data.</text>
</comment>
<dbReference type="NCBIfam" id="NF041131">
    <property type="entry name" value="RicT_YaaT_fam"/>
    <property type="match status" value="1"/>
</dbReference>
<dbReference type="AlphaFoldDB" id="A0A645J3H4"/>
<evidence type="ECO:0000313" key="1">
    <source>
        <dbReference type="EMBL" id="MPN55044.1"/>
    </source>
</evidence>
<evidence type="ECO:0008006" key="2">
    <source>
        <dbReference type="Google" id="ProtNLM"/>
    </source>
</evidence>
<dbReference type="EMBL" id="VSSQ01123852">
    <property type="protein sequence ID" value="MPN55044.1"/>
    <property type="molecule type" value="Genomic_DNA"/>
</dbReference>
<reference evidence="1" key="1">
    <citation type="submission" date="2019-08" db="EMBL/GenBank/DDBJ databases">
        <authorList>
            <person name="Kucharzyk K."/>
            <person name="Murdoch R.W."/>
            <person name="Higgins S."/>
            <person name="Loffler F."/>
        </authorList>
    </citation>
    <scope>NUCLEOTIDE SEQUENCE</scope>
</reference>